<dbReference type="InterPro" id="IPR002213">
    <property type="entry name" value="UDP_glucos_trans"/>
</dbReference>
<dbReference type="GO" id="GO:0016138">
    <property type="term" value="P:glycoside biosynthetic process"/>
    <property type="evidence" value="ECO:0007669"/>
    <property type="project" value="UniProtKB-ARBA"/>
</dbReference>
<evidence type="ECO:0000256" key="4">
    <source>
        <dbReference type="RuleBase" id="RU003718"/>
    </source>
</evidence>
<keyword evidence="3 4" id="KW-0808">Transferase</keyword>
<dbReference type="CDD" id="cd03784">
    <property type="entry name" value="GT1_Gtf-like"/>
    <property type="match status" value="1"/>
</dbReference>
<dbReference type="SMR" id="A0A288W8G7"/>
<dbReference type="EC" id="2.4.1.-" evidence="5"/>
<sequence>MKVLMLPWLAHGHISPFLELAKRLAKKNFHIYLCSTSVNLSSIKNKITGEYSDSIEPVELQLPCLPDLPPHYHTTNGLPPHLMTTLKTAYELSAPDFSNILTALHPDLVVYDFNQPWAAEIASSKNIPAVQFLPVGATMMAFSLHMLKYSGKEFPHPEIYIRDYEMLKFQSRNDQVNDVSDRERILQALDLSCKILLVKSFKEIEEKFMNTLSVASGKKVVPVGPLVQDVNIDDIQDEEMEIIHWLDQKENASVVFVSFGSEYFLTKEERNEIARGLELSNVNFIWVIRFPLGGKITMEEALPEGFLERVGDRGKIVDGWAPQARILKHANTGAFLSHCGWSSMMESMKFGVPIIAMPMSVDQPVNARLIEAVGVGLEPLRDEKGNLQSAEIAKVIRKVLVDESGENVRRKAKELSEQMEMRGDEEEIDNLVEELLQLCRKNNGGC</sequence>
<name>A0A288W8G7_GARJA</name>
<evidence type="ECO:0000256" key="1">
    <source>
        <dbReference type="ARBA" id="ARBA00009995"/>
    </source>
</evidence>
<dbReference type="FunFam" id="3.40.50.2000:FF:000060">
    <property type="entry name" value="Glycosyltransferase"/>
    <property type="match status" value="1"/>
</dbReference>
<proteinExistence type="evidence at transcript level"/>
<dbReference type="PANTHER" id="PTHR48044">
    <property type="entry name" value="GLYCOSYLTRANSFERASE"/>
    <property type="match status" value="1"/>
</dbReference>
<dbReference type="PROSITE" id="PS00375">
    <property type="entry name" value="UDPGT"/>
    <property type="match status" value="1"/>
</dbReference>
<protein>
    <recommendedName>
        <fullName evidence="5">Glycosyltransferase</fullName>
        <ecNumber evidence="5">2.4.1.-</ecNumber>
    </recommendedName>
</protein>
<dbReference type="Pfam" id="PF00201">
    <property type="entry name" value="UDPGT"/>
    <property type="match status" value="1"/>
</dbReference>
<evidence type="ECO:0000256" key="2">
    <source>
        <dbReference type="ARBA" id="ARBA00022676"/>
    </source>
</evidence>
<reference evidence="6" key="1">
    <citation type="journal article" date="2017" name="Front. Plant Sci.">
        <title>Transcriptome-Guided Mining of Genes Involved in Crocin Biosynthesis.</title>
        <authorList>
            <person name="Ji A."/>
            <person name="Jia J."/>
            <person name="Xu Z."/>
            <person name="Li Y."/>
            <person name="Bi W."/>
            <person name="Ren F."/>
            <person name="He C."/>
            <person name="Liu J."/>
            <person name="Hu K."/>
            <person name="Song J."/>
        </authorList>
    </citation>
    <scope>NUCLEOTIDE SEQUENCE</scope>
    <source>
        <tissue evidence="6">Fruits</tissue>
    </source>
</reference>
<dbReference type="AlphaFoldDB" id="A0A288W8G7"/>
<evidence type="ECO:0000256" key="3">
    <source>
        <dbReference type="ARBA" id="ARBA00022679"/>
    </source>
</evidence>
<evidence type="ECO:0000313" key="6">
    <source>
        <dbReference type="EMBL" id="ARU08119.1"/>
    </source>
</evidence>
<evidence type="ECO:0000256" key="5">
    <source>
        <dbReference type="RuleBase" id="RU362057"/>
    </source>
</evidence>
<organism evidence="6">
    <name type="scientific">Gardenia jasminoides</name>
    <name type="common">Cape jasmine</name>
    <name type="synonym">Gardenia augusta</name>
    <dbReference type="NCBI Taxonomy" id="114476"/>
    <lineage>
        <taxon>Eukaryota</taxon>
        <taxon>Viridiplantae</taxon>
        <taxon>Streptophyta</taxon>
        <taxon>Embryophyta</taxon>
        <taxon>Tracheophyta</taxon>
        <taxon>Spermatophyta</taxon>
        <taxon>Magnoliopsida</taxon>
        <taxon>eudicotyledons</taxon>
        <taxon>Gunneridae</taxon>
        <taxon>Pentapetalae</taxon>
        <taxon>asterids</taxon>
        <taxon>lamiids</taxon>
        <taxon>Gentianales</taxon>
        <taxon>Rubiaceae</taxon>
        <taxon>Ixoroideae</taxon>
        <taxon>Gardenieae complex</taxon>
        <taxon>Gardenieae - Pavetteae clade</taxon>
        <taxon>Gardenieae</taxon>
        <taxon>Gardenia</taxon>
    </lineage>
</organism>
<comment type="similarity">
    <text evidence="1 4">Belongs to the UDP-glycosyltransferase family.</text>
</comment>
<keyword evidence="2 4" id="KW-0328">Glycosyltransferase</keyword>
<accession>A0A288W8G7</accession>
<dbReference type="Gene3D" id="3.40.50.2000">
    <property type="entry name" value="Glycogen Phosphorylase B"/>
    <property type="match status" value="2"/>
</dbReference>
<dbReference type="PANTHER" id="PTHR48044:SF39">
    <property type="entry name" value="GLYCOSYLTRANSFERASE"/>
    <property type="match status" value="1"/>
</dbReference>
<dbReference type="EMBL" id="KY631935">
    <property type="protein sequence ID" value="ARU08119.1"/>
    <property type="molecule type" value="mRNA"/>
</dbReference>
<dbReference type="GO" id="GO:0008194">
    <property type="term" value="F:UDP-glycosyltransferase activity"/>
    <property type="evidence" value="ECO:0007669"/>
    <property type="project" value="InterPro"/>
</dbReference>
<dbReference type="InterPro" id="IPR035595">
    <property type="entry name" value="UDP_glycos_trans_CS"/>
</dbReference>
<dbReference type="SUPFAM" id="SSF53756">
    <property type="entry name" value="UDP-Glycosyltransferase/glycogen phosphorylase"/>
    <property type="match status" value="1"/>
</dbReference>